<dbReference type="Gene3D" id="1.10.1200.10">
    <property type="entry name" value="ACP-like"/>
    <property type="match status" value="1"/>
</dbReference>
<dbReference type="EMBL" id="CP034550">
    <property type="protein sequence ID" value="QFZ18610.1"/>
    <property type="molecule type" value="Genomic_DNA"/>
</dbReference>
<dbReference type="KEGG" id="ssyi:EKG83_15095"/>
<reference evidence="3" key="1">
    <citation type="journal article" date="2021" name="Curr. Microbiol.">
        <title>Complete genome of nocamycin-producing strain Saccharothrix syringae NRRL B-16468 reveals the biosynthetic potential for secondary metabolites.</title>
        <authorList>
            <person name="Mo X."/>
            <person name="Yang S."/>
        </authorList>
    </citation>
    <scope>NUCLEOTIDE SEQUENCE [LARGE SCALE GENOMIC DNA]</scope>
    <source>
        <strain evidence="3">ATCC 51364 / DSM 43886 / JCM 6844 / KCTC 9398 / NBRC 14523 / NRRL B-16468 / INA 2240</strain>
    </source>
</reference>
<evidence type="ECO:0000259" key="1">
    <source>
        <dbReference type="PROSITE" id="PS50075"/>
    </source>
</evidence>
<dbReference type="PROSITE" id="PS50075">
    <property type="entry name" value="CARRIER"/>
    <property type="match status" value="1"/>
</dbReference>
<evidence type="ECO:0000313" key="3">
    <source>
        <dbReference type="Proteomes" id="UP000325787"/>
    </source>
</evidence>
<protein>
    <recommendedName>
        <fullName evidence="1">Carrier domain-containing protein</fullName>
    </recommendedName>
</protein>
<dbReference type="InterPro" id="IPR009081">
    <property type="entry name" value="PP-bd_ACP"/>
</dbReference>
<dbReference type="Pfam" id="PF00550">
    <property type="entry name" value="PP-binding"/>
    <property type="match status" value="1"/>
</dbReference>
<dbReference type="Proteomes" id="UP000325787">
    <property type="component" value="Chromosome"/>
</dbReference>
<sequence>MSTTDRDTVDFTALIREVLSQALDVDQDAGALPLDVPLVGLPNMSSLAMLRGVVLLEGRLGLELDDDELVTASTIGELAAVVERQYLRR</sequence>
<dbReference type="AlphaFoldDB" id="A0A5Q0GYN7"/>
<organism evidence="2 3">
    <name type="scientific">Saccharothrix syringae</name>
    <name type="common">Nocardiopsis syringae</name>
    <dbReference type="NCBI Taxonomy" id="103733"/>
    <lineage>
        <taxon>Bacteria</taxon>
        <taxon>Bacillati</taxon>
        <taxon>Actinomycetota</taxon>
        <taxon>Actinomycetes</taxon>
        <taxon>Pseudonocardiales</taxon>
        <taxon>Pseudonocardiaceae</taxon>
        <taxon>Saccharothrix</taxon>
    </lineage>
</organism>
<feature type="domain" description="Carrier" evidence="1">
    <location>
        <begin position="9"/>
        <end position="86"/>
    </location>
</feature>
<gene>
    <name evidence="2" type="ORF">EKG83_15095</name>
</gene>
<dbReference type="SUPFAM" id="SSF47336">
    <property type="entry name" value="ACP-like"/>
    <property type="match status" value="1"/>
</dbReference>
<keyword evidence="3" id="KW-1185">Reference proteome</keyword>
<accession>A0A5Q0GYN7</accession>
<evidence type="ECO:0000313" key="2">
    <source>
        <dbReference type="EMBL" id="QFZ18610.1"/>
    </source>
</evidence>
<dbReference type="RefSeq" id="WP_033433221.1">
    <property type="nucleotide sequence ID" value="NZ_CP034550.1"/>
</dbReference>
<dbReference type="InterPro" id="IPR036736">
    <property type="entry name" value="ACP-like_sf"/>
</dbReference>
<name>A0A5Q0GYN7_SACSY</name>
<proteinExistence type="predicted"/>